<accession>A0A6J4N0P4</accession>
<dbReference type="AlphaFoldDB" id="A0A6J4N0P4"/>
<name>A0A6J4N0P4_9ACTN</name>
<sequence>MVEQLRAHRLVPVPAPPHQRLEWSEGLKREVRPWTTP</sequence>
<evidence type="ECO:0000313" key="1">
    <source>
        <dbReference type="EMBL" id="CAA9374504.1"/>
    </source>
</evidence>
<reference evidence="1" key="1">
    <citation type="submission" date="2020-02" db="EMBL/GenBank/DDBJ databases">
        <authorList>
            <person name="Meier V. D."/>
        </authorList>
    </citation>
    <scope>NUCLEOTIDE SEQUENCE</scope>
    <source>
        <strain evidence="1">AVDCRST_MAG06</strain>
    </source>
</reference>
<dbReference type="EMBL" id="CADCUP010000029">
    <property type="protein sequence ID" value="CAA9374504.1"/>
    <property type="molecule type" value="Genomic_DNA"/>
</dbReference>
<proteinExistence type="predicted"/>
<organism evidence="1">
    <name type="scientific">uncultured Nocardioides sp</name>
    <dbReference type="NCBI Taxonomy" id="198441"/>
    <lineage>
        <taxon>Bacteria</taxon>
        <taxon>Bacillati</taxon>
        <taxon>Actinomycetota</taxon>
        <taxon>Actinomycetes</taxon>
        <taxon>Propionibacteriales</taxon>
        <taxon>Nocardioidaceae</taxon>
        <taxon>Nocardioides</taxon>
        <taxon>environmental samples</taxon>
    </lineage>
</organism>
<protein>
    <submittedName>
        <fullName evidence="1">Uncharacterized protein</fullName>
    </submittedName>
</protein>
<gene>
    <name evidence="1" type="ORF">AVDCRST_MAG06-361</name>
</gene>